<reference evidence="5 6" key="1">
    <citation type="journal article" date="2019" name="PLoS Biol.">
        <title>Sex chromosomes control vertical transmission of feminizing Wolbachia symbionts in an isopod.</title>
        <authorList>
            <person name="Becking T."/>
            <person name="Chebbi M.A."/>
            <person name="Giraud I."/>
            <person name="Moumen B."/>
            <person name="Laverre T."/>
            <person name="Caubet Y."/>
            <person name="Peccoud J."/>
            <person name="Gilbert C."/>
            <person name="Cordaux R."/>
        </authorList>
    </citation>
    <scope>NUCLEOTIDE SEQUENCE [LARGE SCALE GENOMIC DNA]</scope>
    <source>
        <strain evidence="5">ANa2</strain>
        <tissue evidence="5">Whole body excluding digestive tract and cuticle</tissue>
    </source>
</reference>
<dbReference type="InterPro" id="IPR036056">
    <property type="entry name" value="Fibrinogen-like_C"/>
</dbReference>
<organism evidence="5 6">
    <name type="scientific">Armadillidium nasatum</name>
    <dbReference type="NCBI Taxonomy" id="96803"/>
    <lineage>
        <taxon>Eukaryota</taxon>
        <taxon>Metazoa</taxon>
        <taxon>Ecdysozoa</taxon>
        <taxon>Arthropoda</taxon>
        <taxon>Crustacea</taxon>
        <taxon>Multicrustacea</taxon>
        <taxon>Malacostraca</taxon>
        <taxon>Eumalacostraca</taxon>
        <taxon>Peracarida</taxon>
        <taxon>Isopoda</taxon>
        <taxon>Oniscidea</taxon>
        <taxon>Crinocheta</taxon>
        <taxon>Armadillidiidae</taxon>
        <taxon>Armadillidium</taxon>
    </lineage>
</organism>
<evidence type="ECO:0000259" key="4">
    <source>
        <dbReference type="PROSITE" id="PS51406"/>
    </source>
</evidence>
<evidence type="ECO:0000256" key="1">
    <source>
        <dbReference type="ARBA" id="ARBA00023157"/>
    </source>
</evidence>
<accession>A0A5N5STT7</accession>
<dbReference type="Proteomes" id="UP000326759">
    <property type="component" value="Unassembled WGS sequence"/>
</dbReference>
<dbReference type="InterPro" id="IPR002181">
    <property type="entry name" value="Fibrinogen_a/b/g_C_dom"/>
</dbReference>
<dbReference type="SMART" id="SM00186">
    <property type="entry name" value="FBG"/>
    <property type="match status" value="1"/>
</dbReference>
<dbReference type="InterPro" id="IPR020837">
    <property type="entry name" value="Fibrinogen_CS"/>
</dbReference>
<dbReference type="PANTHER" id="PTHR19143:SF458">
    <property type="entry name" value="FIBRINOGEN C-TERMINAL DOMAIN-CONTAINING PROTEIN-RELATED"/>
    <property type="match status" value="1"/>
</dbReference>
<dbReference type="InterPro" id="IPR050373">
    <property type="entry name" value="Fibrinogen_C-term_domain"/>
</dbReference>
<dbReference type="GO" id="GO:0030246">
    <property type="term" value="F:carbohydrate binding"/>
    <property type="evidence" value="ECO:0007669"/>
    <property type="project" value="UniProtKB-ARBA"/>
</dbReference>
<feature type="signal peptide" evidence="3">
    <location>
        <begin position="1"/>
        <end position="20"/>
    </location>
</feature>
<evidence type="ECO:0000313" key="5">
    <source>
        <dbReference type="EMBL" id="KAB7496080.1"/>
    </source>
</evidence>
<keyword evidence="1" id="KW-1015">Disulfide bond</keyword>
<evidence type="ECO:0000256" key="2">
    <source>
        <dbReference type="ARBA" id="ARBA00053344"/>
    </source>
</evidence>
<gene>
    <name evidence="5" type="primary">TL5B_0</name>
    <name evidence="5" type="ORF">Anas_11678</name>
</gene>
<dbReference type="GO" id="GO:0005615">
    <property type="term" value="C:extracellular space"/>
    <property type="evidence" value="ECO:0007669"/>
    <property type="project" value="TreeGrafter"/>
</dbReference>
<protein>
    <submittedName>
        <fullName evidence="5">Techylectin-5B</fullName>
    </submittedName>
</protein>
<sequence>MDFLFLFLLFISTYFKCVNSIGSESIISGLGNIFQAIGFSPQCVAESLALCERSLVSNGTRNANTPGLRDTESVLQPLENLVNRPRNCADLYKSGDQQSGVRIIYPFSCCIHRFVSVFCDQSTGGGGWTVIQRRKDTEVRENFFRKWNEYKQGFGNLSSEFWLGLDNIHALVDDQLMEMRIDLEDFEGEKRYAKYSYFDISDESDKYRLDIGEYSGSAGDGFKNRHVGFPFSTKDKDNDSHKEHCASLYKGGWWYDQCHISNLNGYQHKGAHSSYADGINWHPFHGYHYSLKETSMSLRPQNFK</sequence>
<evidence type="ECO:0000256" key="3">
    <source>
        <dbReference type="SAM" id="SignalP"/>
    </source>
</evidence>
<dbReference type="AlphaFoldDB" id="A0A5N5STT7"/>
<dbReference type="PANTHER" id="PTHR19143">
    <property type="entry name" value="FIBRINOGEN/TENASCIN/ANGIOPOEITIN"/>
    <property type="match status" value="1"/>
</dbReference>
<dbReference type="FunFam" id="3.90.215.10:FF:000001">
    <property type="entry name" value="Tenascin isoform 1"/>
    <property type="match status" value="1"/>
</dbReference>
<feature type="domain" description="Fibrinogen C-terminal" evidence="4">
    <location>
        <begin position="79"/>
        <end position="302"/>
    </location>
</feature>
<dbReference type="OrthoDB" id="6425181at2759"/>
<dbReference type="CDD" id="cd00087">
    <property type="entry name" value="FReD"/>
    <property type="match status" value="1"/>
</dbReference>
<dbReference type="EMBL" id="SEYY01021783">
    <property type="protein sequence ID" value="KAB7496080.1"/>
    <property type="molecule type" value="Genomic_DNA"/>
</dbReference>
<dbReference type="PROSITE" id="PS00514">
    <property type="entry name" value="FIBRINOGEN_C_1"/>
    <property type="match status" value="1"/>
</dbReference>
<dbReference type="Gene3D" id="3.90.215.10">
    <property type="entry name" value="Gamma Fibrinogen, chain A, domain 1"/>
    <property type="match status" value="1"/>
</dbReference>
<feature type="chain" id="PRO_5024289236" evidence="3">
    <location>
        <begin position="21"/>
        <end position="304"/>
    </location>
</feature>
<dbReference type="Pfam" id="PF00147">
    <property type="entry name" value="Fibrinogen_C"/>
    <property type="match status" value="1"/>
</dbReference>
<dbReference type="SUPFAM" id="SSF56496">
    <property type="entry name" value="Fibrinogen C-terminal domain-like"/>
    <property type="match status" value="1"/>
</dbReference>
<dbReference type="InterPro" id="IPR014716">
    <property type="entry name" value="Fibrinogen_a/b/g_C_1"/>
</dbReference>
<comment type="function">
    <text evidence="2">Lectin involved in innate immunity. Agglutinates all types of human erythrocytes, Gram-positive and Gram-negative bacteria. Has a stronger agglutinating activity towards Gram-negative bacteria than towards Gram-positive bacteria. Specifically recognizes acetyl group-containing substances on agglutinated cells. The hemagglutinating activity was inhibited by EDTA, acetyl group-containing mono- and disaccharides, N-acetyl derivatives of amino acids, other acetyl group-containing substances, propionamide and benzamide. Enhances the antimicrobial activity of big defensin against Gram-positive bacteria but not against Gram-negative bacteria.</text>
</comment>
<comment type="caution">
    <text evidence="5">The sequence shown here is derived from an EMBL/GenBank/DDBJ whole genome shotgun (WGS) entry which is preliminary data.</text>
</comment>
<dbReference type="PROSITE" id="PS51406">
    <property type="entry name" value="FIBRINOGEN_C_2"/>
    <property type="match status" value="1"/>
</dbReference>
<evidence type="ECO:0000313" key="6">
    <source>
        <dbReference type="Proteomes" id="UP000326759"/>
    </source>
</evidence>
<proteinExistence type="predicted"/>
<keyword evidence="6" id="KW-1185">Reference proteome</keyword>
<name>A0A5N5STT7_9CRUS</name>
<keyword evidence="3" id="KW-0732">Signal</keyword>